<reference evidence="5" key="3">
    <citation type="submission" date="2015-06" db="UniProtKB">
        <authorList>
            <consortium name="EnsemblMetazoa"/>
        </authorList>
    </citation>
    <scope>IDENTIFICATION</scope>
</reference>
<dbReference type="EMBL" id="AMQM01003705">
    <property type="status" value="NOT_ANNOTATED_CDS"/>
    <property type="molecule type" value="Genomic_DNA"/>
</dbReference>
<dbReference type="HOGENOM" id="CLU_329088_0_0_1"/>
<feature type="compositionally biased region" description="Polar residues" evidence="3">
    <location>
        <begin position="219"/>
        <end position="232"/>
    </location>
</feature>
<dbReference type="PANTHER" id="PTHR15157">
    <property type="entry name" value="UV RADIATION RESISTANCE-ASSOCIATED GENE PROTEIN"/>
    <property type="match status" value="1"/>
</dbReference>
<dbReference type="EMBL" id="KB096275">
    <property type="protein sequence ID" value="ESO06903.1"/>
    <property type="molecule type" value="Genomic_DNA"/>
</dbReference>
<reference evidence="4 6" key="2">
    <citation type="journal article" date="2013" name="Nature">
        <title>Insights into bilaterian evolution from three spiralian genomes.</title>
        <authorList>
            <person name="Simakov O."/>
            <person name="Marletaz F."/>
            <person name="Cho S.J."/>
            <person name="Edsinger-Gonzales E."/>
            <person name="Havlak P."/>
            <person name="Hellsten U."/>
            <person name="Kuo D.H."/>
            <person name="Larsson T."/>
            <person name="Lv J."/>
            <person name="Arendt D."/>
            <person name="Savage R."/>
            <person name="Osoegawa K."/>
            <person name="de Jong P."/>
            <person name="Grimwood J."/>
            <person name="Chapman J.A."/>
            <person name="Shapiro H."/>
            <person name="Aerts A."/>
            <person name="Otillar R.P."/>
            <person name="Terry A.Y."/>
            <person name="Boore J.L."/>
            <person name="Grigoriev I.V."/>
            <person name="Lindberg D.R."/>
            <person name="Seaver E.C."/>
            <person name="Weisblat D.A."/>
            <person name="Putnam N.H."/>
            <person name="Rokhsar D.S."/>
        </authorList>
    </citation>
    <scope>NUCLEOTIDE SEQUENCE</scope>
</reference>
<feature type="region of interest" description="Disordered" evidence="3">
    <location>
        <begin position="211"/>
        <end position="261"/>
    </location>
</feature>
<keyword evidence="6" id="KW-1185">Reference proteome</keyword>
<feature type="region of interest" description="Disordered" evidence="3">
    <location>
        <begin position="70"/>
        <end position="107"/>
    </location>
</feature>
<evidence type="ECO:0000256" key="2">
    <source>
        <dbReference type="SAM" id="Coils"/>
    </source>
</evidence>
<reference evidence="6" key="1">
    <citation type="submission" date="2012-12" db="EMBL/GenBank/DDBJ databases">
        <authorList>
            <person name="Hellsten U."/>
            <person name="Grimwood J."/>
            <person name="Chapman J.A."/>
            <person name="Shapiro H."/>
            <person name="Aerts A."/>
            <person name="Otillar R.P."/>
            <person name="Terry A.Y."/>
            <person name="Boore J.L."/>
            <person name="Simakov O."/>
            <person name="Marletaz F."/>
            <person name="Cho S.-J."/>
            <person name="Edsinger-Gonzales E."/>
            <person name="Havlak P."/>
            <person name="Kuo D.-H."/>
            <person name="Larsson T."/>
            <person name="Lv J."/>
            <person name="Arendt D."/>
            <person name="Savage R."/>
            <person name="Osoegawa K."/>
            <person name="de Jong P."/>
            <person name="Lindberg D.R."/>
            <person name="Seaver E.C."/>
            <person name="Weisblat D.A."/>
            <person name="Putnam N.H."/>
            <person name="Grigoriev I.V."/>
            <person name="Rokhsar D.S."/>
        </authorList>
    </citation>
    <scope>NUCLEOTIDE SEQUENCE</scope>
</reference>
<dbReference type="Pfam" id="PF10186">
    <property type="entry name" value="ATG14"/>
    <property type="match status" value="1"/>
</dbReference>
<dbReference type="InParanoid" id="T1FSS0"/>
<dbReference type="GO" id="GO:0000323">
    <property type="term" value="C:lytic vacuole"/>
    <property type="evidence" value="ECO:0000318"/>
    <property type="project" value="GO_Central"/>
</dbReference>
<feature type="region of interest" description="Disordered" evidence="3">
    <location>
        <begin position="801"/>
        <end position="830"/>
    </location>
</feature>
<evidence type="ECO:0008006" key="7">
    <source>
        <dbReference type="Google" id="ProtNLM"/>
    </source>
</evidence>
<dbReference type="KEGG" id="hro:HELRODRAFT_191237"/>
<gene>
    <name evidence="5" type="primary">20211867</name>
    <name evidence="4" type="ORF">HELRODRAFT_191237</name>
</gene>
<dbReference type="CTD" id="20211867"/>
<evidence type="ECO:0000313" key="4">
    <source>
        <dbReference type="EMBL" id="ESO06903.1"/>
    </source>
</evidence>
<dbReference type="STRING" id="6412.T1FSS0"/>
<dbReference type="eggNOG" id="KOG2896">
    <property type="taxonomic scope" value="Eukaryota"/>
</dbReference>
<feature type="coiled-coil region" evidence="2">
    <location>
        <begin position="283"/>
        <end position="344"/>
    </location>
</feature>
<evidence type="ECO:0000313" key="5">
    <source>
        <dbReference type="EnsemblMetazoa" id="HelroP191237"/>
    </source>
</evidence>
<dbReference type="OrthoDB" id="72772at2759"/>
<evidence type="ECO:0000313" key="6">
    <source>
        <dbReference type="Proteomes" id="UP000015101"/>
    </source>
</evidence>
<dbReference type="Proteomes" id="UP000015101">
    <property type="component" value="Unassembled WGS sequence"/>
</dbReference>
<feature type="compositionally biased region" description="Basic residues" evidence="3">
    <location>
        <begin position="233"/>
        <end position="244"/>
    </location>
</feature>
<dbReference type="GO" id="GO:0032991">
    <property type="term" value="C:protein-containing complex"/>
    <property type="evidence" value="ECO:0007669"/>
    <property type="project" value="UniProtKB-ARBA"/>
</dbReference>
<evidence type="ECO:0000256" key="1">
    <source>
        <dbReference type="ARBA" id="ARBA00023054"/>
    </source>
</evidence>
<dbReference type="GeneID" id="20211867"/>
<dbReference type="GO" id="GO:0035493">
    <property type="term" value="P:SNARE complex assembly"/>
    <property type="evidence" value="ECO:0000318"/>
    <property type="project" value="GO_Central"/>
</dbReference>
<organism evidence="5 6">
    <name type="scientific">Helobdella robusta</name>
    <name type="common">Californian leech</name>
    <dbReference type="NCBI Taxonomy" id="6412"/>
    <lineage>
        <taxon>Eukaryota</taxon>
        <taxon>Metazoa</taxon>
        <taxon>Spiralia</taxon>
        <taxon>Lophotrochozoa</taxon>
        <taxon>Annelida</taxon>
        <taxon>Clitellata</taxon>
        <taxon>Hirudinea</taxon>
        <taxon>Rhynchobdellida</taxon>
        <taxon>Glossiphoniidae</taxon>
        <taxon>Helobdella</taxon>
    </lineage>
</organism>
<dbReference type="AlphaFoldDB" id="T1FSS0"/>
<feature type="compositionally biased region" description="Low complexity" evidence="3">
    <location>
        <begin position="71"/>
        <end position="82"/>
    </location>
</feature>
<evidence type="ECO:0000256" key="3">
    <source>
        <dbReference type="SAM" id="MobiDB-lite"/>
    </source>
</evidence>
<proteinExistence type="predicted"/>
<dbReference type="GO" id="GO:0000149">
    <property type="term" value="F:SNARE binding"/>
    <property type="evidence" value="ECO:0000318"/>
    <property type="project" value="GO_Central"/>
</dbReference>
<name>T1FSS0_HELRO</name>
<dbReference type="PANTHER" id="PTHR15157:SF5">
    <property type="entry name" value="UV RADIATION RESISTANCE-ASSOCIATED GENE PROTEIN"/>
    <property type="match status" value="1"/>
</dbReference>
<feature type="compositionally biased region" description="Low complexity" evidence="3">
    <location>
        <begin position="816"/>
        <end position="830"/>
    </location>
</feature>
<protein>
    <recommendedName>
        <fullName evidence="7">UV radiation resistance-associated gene protein</fullName>
    </recommendedName>
</protein>
<dbReference type="RefSeq" id="XP_009014999.1">
    <property type="nucleotide sequence ID" value="XM_009016751.1"/>
</dbReference>
<dbReference type="InterPro" id="IPR018791">
    <property type="entry name" value="UV_resistance/autophagy_Atg14"/>
</dbReference>
<dbReference type="EnsemblMetazoa" id="HelroT191237">
    <property type="protein sequence ID" value="HelroP191237"/>
    <property type="gene ID" value="HelroG191237"/>
</dbReference>
<keyword evidence="1 2" id="KW-0175">Coiled coil</keyword>
<dbReference type="GO" id="GO:0005768">
    <property type="term" value="C:endosome"/>
    <property type="evidence" value="ECO:0000318"/>
    <property type="project" value="GO_Central"/>
</dbReference>
<sequence length="873" mass="97851">MHSQPNSDNYYFLKQRRVRHLKGIMLKNLRLKKEINSYVELCSFSLFFTLHKDSNSTECKNKINQIATTISNNNNSNNNNNNKDGGDEQNEPCTNNTNTDDEHSEPYANVSYNDISYQTFHRYHYINNICHSNNNDGDNNNKCDDINICNNNNNNNSHNNISDSIVLVTTLEANFKNLVPISLHHTHVYNANAIVLDFDDGLFCLAPTDHDHPKHHSSNDQLQQQQHTSTNIHPHHHPHHHHHHKDDDDDGDGKDGDGGKSGCKVGVAVSINQQRLSYRLDSLKRLQITLNAVEELKDKVEKLKTSVTSILTERQSKYNKRYELNAMKIKVQRLRRELEQRRSARLLEETKLESIRSSNEIDDLVMTENTQQLAVSWDELHEKKKGEQLIKVGTQLVHRRKYLLTDLSTIYPITKGKPDNVITSSSPAAKRIASEPYYICNVHLPQSENMLGQDDVMISVALGYTAHLVSMVSFFLDVPLRYPIRNAGSSSSVRDDIIDLLNAKEREFPLAIKGRDRFQFDYAVFLLNKNIIQLRHYCGVATSQLGMTLANLYTLLNDKLGVVYNGNQSNAFISQHLHVPPSFGGPAHKTFVTRIASTTTTTTSTVMTTSTPIAATMRMTSSTEASADAITVGALAFPLSSMFLDSSLSESSTSLDRTPQSSIIIPSHEGITSSALTLTSTDTTTESTPLILTTAAAATTTTTAATAAAALETISISTSRSTESLIIPEMVEPVITYESMLPELDKILKIPQPIFGSHEFPRFINKVPLSRSTIRHQDDKEEDDDGVNDNVDDEVNDIYGSSVLDDCNRNNDNDDGNNNNDDNNNNDNSDNIIINNNNDIFNYEEDHRNILKNMILNFSETPDNCSLADDVDN</sequence>
<accession>T1FSS0</accession>